<sequence>MEKKELSTHEIILLGLACLNLLLGTAEGMFVNTASPTAVVDYLRATVTILTAIFFMVAAIWIRKA</sequence>
<keyword evidence="1" id="KW-1133">Transmembrane helix</keyword>
<dbReference type="EMBL" id="PSRQ01000032">
    <property type="protein sequence ID" value="PWU23467.1"/>
    <property type="molecule type" value="Genomic_DNA"/>
</dbReference>
<gene>
    <name evidence="2" type="ORF">C5B42_02840</name>
</gene>
<proteinExistence type="predicted"/>
<dbReference type="Proteomes" id="UP000246104">
    <property type="component" value="Unassembled WGS sequence"/>
</dbReference>
<reference evidence="2 3" key="1">
    <citation type="submission" date="2018-02" db="EMBL/GenBank/DDBJ databases">
        <title>Genomic Reconstructions from Amazon Rainforest and Pasture Soil Reveal Novel Insights into the Physiology of Candidate Phyla in Tropical Sites.</title>
        <authorList>
            <person name="Kroeger M.E."/>
            <person name="Delmont T."/>
            <person name="Eren A.M."/>
            <person name="Guo J."/>
            <person name="Meyer K.M."/>
            <person name="Khan K."/>
            <person name="Rodrigues J.L.M."/>
            <person name="Bohannan B.J.M."/>
            <person name="Tringe S."/>
            <person name="Borges C.D."/>
            <person name="Tiedje J."/>
            <person name="Tsai S.M."/>
            <person name="Nusslein K."/>
        </authorList>
    </citation>
    <scope>NUCLEOTIDE SEQUENCE [LARGE SCALE GENOMIC DNA]</scope>
    <source>
        <strain evidence="2">Amazon FNV 2010 28 9</strain>
    </source>
</reference>
<evidence type="ECO:0000313" key="3">
    <source>
        <dbReference type="Proteomes" id="UP000246104"/>
    </source>
</evidence>
<evidence type="ECO:0000313" key="2">
    <source>
        <dbReference type="EMBL" id="PWU23467.1"/>
    </source>
</evidence>
<evidence type="ECO:0008006" key="4">
    <source>
        <dbReference type="Google" id="ProtNLM"/>
    </source>
</evidence>
<name>A0A317JSW1_9BACT</name>
<protein>
    <recommendedName>
        <fullName evidence="4">EamA domain-containing protein</fullName>
    </recommendedName>
</protein>
<comment type="caution">
    <text evidence="2">The sequence shown here is derived from an EMBL/GenBank/DDBJ whole genome shotgun (WGS) entry which is preliminary data.</text>
</comment>
<feature type="transmembrane region" description="Helical" evidence="1">
    <location>
        <begin position="42"/>
        <end position="62"/>
    </location>
</feature>
<accession>A0A317JSW1</accession>
<organism evidence="2 3">
    <name type="scientific">Candidatus Cerribacteria bacterium 'Amazon FNV 2010 28 9'</name>
    <dbReference type="NCBI Taxonomy" id="2081795"/>
    <lineage>
        <taxon>Bacteria</taxon>
        <taxon>Candidatus Cerribacteria</taxon>
    </lineage>
</organism>
<dbReference type="AlphaFoldDB" id="A0A317JSW1"/>
<evidence type="ECO:0000256" key="1">
    <source>
        <dbReference type="SAM" id="Phobius"/>
    </source>
</evidence>
<feature type="transmembrane region" description="Helical" evidence="1">
    <location>
        <begin position="12"/>
        <end position="30"/>
    </location>
</feature>
<keyword evidence="1" id="KW-0812">Transmembrane</keyword>
<keyword evidence="1" id="KW-0472">Membrane</keyword>